<dbReference type="PROSITE" id="PS51384">
    <property type="entry name" value="FAD_FR"/>
    <property type="match status" value="1"/>
</dbReference>
<evidence type="ECO:0000259" key="15">
    <source>
        <dbReference type="PROSITE" id="PS51384"/>
    </source>
</evidence>
<protein>
    <submittedName>
        <fullName evidence="16">Ferredoxin reductase family protein</fullName>
    </submittedName>
</protein>
<reference evidence="16 17" key="1">
    <citation type="submission" date="2024-03" db="EMBL/GenBank/DDBJ databases">
        <title>Whole genomes of four grape xylem sap localized bacterial endophytes.</title>
        <authorList>
            <person name="Kumar G."/>
            <person name="Savka M.A."/>
        </authorList>
    </citation>
    <scope>NUCLEOTIDE SEQUENCE [LARGE SCALE GENOMIC DNA]</scope>
    <source>
        <strain evidence="16 17">RIT_GXS8</strain>
    </source>
</reference>
<dbReference type="InterPro" id="IPR001433">
    <property type="entry name" value="OxRdtase_FAD/NAD-bd"/>
</dbReference>
<dbReference type="InterPro" id="IPR013130">
    <property type="entry name" value="Fe3_Rdtase_TM_dom"/>
</dbReference>
<evidence type="ECO:0000256" key="3">
    <source>
        <dbReference type="ARBA" id="ARBA00022630"/>
    </source>
</evidence>
<accession>A0ABU8Y8K6</accession>
<evidence type="ECO:0000256" key="4">
    <source>
        <dbReference type="ARBA" id="ARBA00022692"/>
    </source>
</evidence>
<keyword evidence="17" id="KW-1185">Reference proteome</keyword>
<evidence type="ECO:0000256" key="13">
    <source>
        <dbReference type="SAM" id="MobiDB-lite"/>
    </source>
</evidence>
<dbReference type="SUPFAM" id="SSF63380">
    <property type="entry name" value="Riboflavin synthase domain-like"/>
    <property type="match status" value="1"/>
</dbReference>
<sequence>MIDTARPTPRTPPSTTERARLRDAVPPAESLDIAARRRRRAGRRRSAMTDLLGILAWVSAAIAVTLWLASPGSHTVVGIGGWLTDAGIVAGLVATDLVLVMLVLAARVPLIDRTFGQDNAIAVHRSLGKPVLYLLLAHGALLTLGYGASAGTGPIAETIALFSTPDMPLAYLGLGLFVAVVVSSLVAVRSRLPYEAWHVIHLLSYAAVLVALPHMLSVGSVLAQGMWQRVYWIALYVLALGLIVLYRFALPVVVTLRHRIRVVGVEPIAPGVVSIHLAGRDLDRLGAEGGQYGVWRFWTARTWWHAHPVSFSAVPGRDRARITVRDLGAGSARLGRITPGAFVSLEGPYGLFTSRARTAPYLALVASGIGITPVRSLLEDTDLRPGEATVLLRGTDADQQYLWHETADLAETTGSRLYTMVGHRSRSRESWMTEEDVRRGVSLRSVFPNLLQSDLYVCGPRAWSDLVVREARTAGVPEHQIHQERFES</sequence>
<evidence type="ECO:0000256" key="5">
    <source>
        <dbReference type="ARBA" id="ARBA00022714"/>
    </source>
</evidence>
<keyword evidence="8 14" id="KW-1133">Transmembrane helix</keyword>
<name>A0ABU8Y8K6_9MICO</name>
<dbReference type="InterPro" id="IPR017938">
    <property type="entry name" value="Riboflavin_synthase-like_b-brl"/>
</dbReference>
<feature type="compositionally biased region" description="Low complexity" evidence="13">
    <location>
        <begin position="1"/>
        <end position="16"/>
    </location>
</feature>
<keyword evidence="6" id="KW-0479">Metal-binding</keyword>
<gene>
    <name evidence="16" type="ORF">WMN62_06670</name>
</gene>
<dbReference type="InterPro" id="IPR039261">
    <property type="entry name" value="FNR_nucleotide-bd"/>
</dbReference>
<feature type="transmembrane region" description="Helical" evidence="14">
    <location>
        <begin position="169"/>
        <end position="188"/>
    </location>
</feature>
<evidence type="ECO:0000256" key="2">
    <source>
        <dbReference type="ARBA" id="ARBA00004141"/>
    </source>
</evidence>
<feature type="transmembrane region" description="Helical" evidence="14">
    <location>
        <begin position="229"/>
        <end position="249"/>
    </location>
</feature>
<feature type="transmembrane region" description="Helical" evidence="14">
    <location>
        <begin position="131"/>
        <end position="149"/>
    </location>
</feature>
<keyword evidence="7" id="KW-0274">FAD</keyword>
<dbReference type="RefSeq" id="WP_340196064.1">
    <property type="nucleotide sequence ID" value="NZ_JBBKAP010000019.1"/>
</dbReference>
<evidence type="ECO:0000256" key="10">
    <source>
        <dbReference type="ARBA" id="ARBA00023004"/>
    </source>
</evidence>
<evidence type="ECO:0000256" key="7">
    <source>
        <dbReference type="ARBA" id="ARBA00022827"/>
    </source>
</evidence>
<evidence type="ECO:0000256" key="14">
    <source>
        <dbReference type="SAM" id="Phobius"/>
    </source>
</evidence>
<comment type="subcellular location">
    <subcellularLocation>
        <location evidence="2">Membrane</location>
        <topology evidence="2">Multi-pass membrane protein</topology>
    </subcellularLocation>
</comment>
<dbReference type="PANTHER" id="PTHR47354:SF8">
    <property type="entry name" value="1,2-PHENYLACETYL-COA EPOXIDASE, SUBUNIT E"/>
    <property type="match status" value="1"/>
</dbReference>
<keyword evidence="9" id="KW-0560">Oxidoreductase</keyword>
<dbReference type="Gene3D" id="2.40.30.10">
    <property type="entry name" value="Translation factors"/>
    <property type="match status" value="1"/>
</dbReference>
<feature type="transmembrane region" description="Helical" evidence="14">
    <location>
        <begin position="200"/>
        <end position="223"/>
    </location>
</feature>
<keyword evidence="12 14" id="KW-0472">Membrane</keyword>
<evidence type="ECO:0000256" key="11">
    <source>
        <dbReference type="ARBA" id="ARBA00023014"/>
    </source>
</evidence>
<evidence type="ECO:0000256" key="9">
    <source>
        <dbReference type="ARBA" id="ARBA00023002"/>
    </source>
</evidence>
<feature type="transmembrane region" description="Helical" evidence="14">
    <location>
        <begin position="47"/>
        <end position="68"/>
    </location>
</feature>
<evidence type="ECO:0000256" key="6">
    <source>
        <dbReference type="ARBA" id="ARBA00022723"/>
    </source>
</evidence>
<keyword evidence="11" id="KW-0411">Iron-sulfur</keyword>
<keyword evidence="10" id="KW-0408">Iron</keyword>
<evidence type="ECO:0000256" key="12">
    <source>
        <dbReference type="ARBA" id="ARBA00023136"/>
    </source>
</evidence>
<dbReference type="Pfam" id="PF01794">
    <property type="entry name" value="Ferric_reduct"/>
    <property type="match status" value="1"/>
</dbReference>
<feature type="region of interest" description="Disordered" evidence="13">
    <location>
        <begin position="1"/>
        <end position="21"/>
    </location>
</feature>
<keyword evidence="5" id="KW-0001">2Fe-2S</keyword>
<keyword evidence="4 14" id="KW-0812">Transmembrane</keyword>
<dbReference type="InterPro" id="IPR017927">
    <property type="entry name" value="FAD-bd_FR_type"/>
</dbReference>
<dbReference type="PANTHER" id="PTHR47354">
    <property type="entry name" value="NADH OXIDOREDUCTASE HCR"/>
    <property type="match status" value="1"/>
</dbReference>
<evidence type="ECO:0000256" key="8">
    <source>
        <dbReference type="ARBA" id="ARBA00022989"/>
    </source>
</evidence>
<comment type="cofactor">
    <cofactor evidence="1">
        <name>FAD</name>
        <dbReference type="ChEBI" id="CHEBI:57692"/>
    </cofactor>
</comment>
<feature type="domain" description="FAD-binding FR-type" evidence="15">
    <location>
        <begin position="255"/>
        <end position="355"/>
    </location>
</feature>
<dbReference type="Gene3D" id="3.40.50.80">
    <property type="entry name" value="Nucleotide-binding domain of ferredoxin-NADP reductase (FNR) module"/>
    <property type="match status" value="1"/>
</dbReference>
<proteinExistence type="predicted"/>
<evidence type="ECO:0000313" key="17">
    <source>
        <dbReference type="Proteomes" id="UP001370299"/>
    </source>
</evidence>
<dbReference type="Pfam" id="PF00175">
    <property type="entry name" value="NAD_binding_1"/>
    <property type="match status" value="1"/>
</dbReference>
<dbReference type="InterPro" id="IPR050415">
    <property type="entry name" value="MRET"/>
</dbReference>
<evidence type="ECO:0000313" key="16">
    <source>
        <dbReference type="EMBL" id="MEK0171146.1"/>
    </source>
</evidence>
<dbReference type="PRINTS" id="PR00410">
    <property type="entry name" value="PHEHYDRXLASE"/>
</dbReference>
<feature type="transmembrane region" description="Helical" evidence="14">
    <location>
        <begin position="88"/>
        <end position="110"/>
    </location>
</feature>
<keyword evidence="3" id="KW-0285">Flavoprotein</keyword>
<dbReference type="SUPFAM" id="SSF52343">
    <property type="entry name" value="Ferredoxin reductase-like, C-terminal NADP-linked domain"/>
    <property type="match status" value="1"/>
</dbReference>
<organism evidence="16 17">
    <name type="scientific">Curtobacterium citreum</name>
    <dbReference type="NCBI Taxonomy" id="2036"/>
    <lineage>
        <taxon>Bacteria</taxon>
        <taxon>Bacillati</taxon>
        <taxon>Actinomycetota</taxon>
        <taxon>Actinomycetes</taxon>
        <taxon>Micrococcales</taxon>
        <taxon>Microbacteriaceae</taxon>
        <taxon>Curtobacterium</taxon>
    </lineage>
</organism>
<dbReference type="Proteomes" id="UP001370299">
    <property type="component" value="Unassembled WGS sequence"/>
</dbReference>
<evidence type="ECO:0000256" key="1">
    <source>
        <dbReference type="ARBA" id="ARBA00001974"/>
    </source>
</evidence>
<comment type="caution">
    <text evidence="16">The sequence shown here is derived from an EMBL/GenBank/DDBJ whole genome shotgun (WGS) entry which is preliminary data.</text>
</comment>
<dbReference type="EMBL" id="JBBLYY010000034">
    <property type="protein sequence ID" value="MEK0171146.1"/>
    <property type="molecule type" value="Genomic_DNA"/>
</dbReference>